<dbReference type="PRINTS" id="PR00950">
    <property type="entry name" value="TYPE3IMSPROT"/>
</dbReference>
<protein>
    <recommendedName>
        <fullName evidence="3 13">Flagellar biosynthetic protein FlhB</fullName>
    </recommendedName>
</protein>
<comment type="caution">
    <text evidence="13">Lacks conserved residue(s) required for the propagation of feature annotation.</text>
</comment>
<accession>A0A254PZD2</accession>
<evidence type="ECO:0000256" key="7">
    <source>
        <dbReference type="ARBA" id="ARBA00022795"/>
    </source>
</evidence>
<keyword evidence="8 13" id="KW-0653">Protein transport</keyword>
<evidence type="ECO:0000256" key="2">
    <source>
        <dbReference type="ARBA" id="ARBA00010690"/>
    </source>
</evidence>
<evidence type="ECO:0000256" key="14">
    <source>
        <dbReference type="SAM" id="MobiDB-lite"/>
    </source>
</evidence>
<keyword evidence="6 13" id="KW-0812">Transmembrane</keyword>
<comment type="subcellular location">
    <subcellularLocation>
        <location evidence="1">Cell membrane</location>
        <topology evidence="1">Multi-pass membrane protein</topology>
    </subcellularLocation>
</comment>
<evidence type="ECO:0000256" key="8">
    <source>
        <dbReference type="ARBA" id="ARBA00022927"/>
    </source>
</evidence>
<feature type="transmembrane region" description="Helical" evidence="13">
    <location>
        <begin position="189"/>
        <end position="214"/>
    </location>
</feature>
<reference evidence="15 16" key="1">
    <citation type="submission" date="2017-05" db="EMBL/GenBank/DDBJ databases">
        <title>Polynucleobacter sp. MWH-K35W1 isolated from the permanently anoxic monimolimnion of a meromictic lake.</title>
        <authorList>
            <person name="Hahn M.W."/>
        </authorList>
    </citation>
    <scope>NUCLEOTIDE SEQUENCE [LARGE SCALE GENOMIC DNA]</scope>
    <source>
        <strain evidence="15 16">MWH-K35W1</strain>
    </source>
</reference>
<evidence type="ECO:0000256" key="10">
    <source>
        <dbReference type="ARBA" id="ARBA00023136"/>
    </source>
</evidence>
<gene>
    <name evidence="13" type="primary">flhB</name>
    <name evidence="15" type="ORF">CBI30_05385</name>
</gene>
<dbReference type="Gene3D" id="3.40.1690.10">
    <property type="entry name" value="secretion proteins EscU"/>
    <property type="match status" value="1"/>
</dbReference>
<evidence type="ECO:0000256" key="9">
    <source>
        <dbReference type="ARBA" id="ARBA00022989"/>
    </source>
</evidence>
<feature type="transmembrane region" description="Helical" evidence="13">
    <location>
        <begin position="89"/>
        <end position="114"/>
    </location>
</feature>
<sequence>MSEESDLEKTEDASPSRIEKAREEGDIPRSRELATCAVLFAAGLSMLSLGGQFNKTLKGVLGSGLTFDREMAFSNTLPLTRMTELVSDVLFSFAPLGLILMAVAIGSPILVGGWNFSGKLLMPNFNRLNPIKGITNLVSTNALVELIKAIVKASLVGIVAYLVISSYFPSLIHLSLIPLDAGIAQTEDFLIRAFLITVGALVFVAALDVPYQLYHYANKMKMSKEEIKQESKESNGNPEIKARLRQQQREMARRRMMSQIPNADVIITNPTHYAVAIQYAEGSMRAPKVIAKGSDAVALRIREIAKDNKVLILESPKLARAIYTHTELDQEIPEALYLAVAEILAFVFQVRNYNGRDGTYPNQPTNMDIPDELDPHHNVNALGIAA</sequence>
<dbReference type="AlphaFoldDB" id="A0A254PZD2"/>
<feature type="compositionally biased region" description="Basic and acidic residues" evidence="14">
    <location>
        <begin position="7"/>
        <end position="26"/>
    </location>
</feature>
<dbReference type="PANTHER" id="PTHR30531:SF12">
    <property type="entry name" value="FLAGELLAR BIOSYNTHETIC PROTEIN FLHB"/>
    <property type="match status" value="1"/>
</dbReference>
<evidence type="ECO:0000256" key="4">
    <source>
        <dbReference type="ARBA" id="ARBA00022448"/>
    </source>
</evidence>
<organism evidence="15 16">
    <name type="scientific">Polynucleobacter aenigmaticus</name>
    <dbReference type="NCBI Taxonomy" id="1743164"/>
    <lineage>
        <taxon>Bacteria</taxon>
        <taxon>Pseudomonadati</taxon>
        <taxon>Pseudomonadota</taxon>
        <taxon>Betaproteobacteria</taxon>
        <taxon>Burkholderiales</taxon>
        <taxon>Burkholderiaceae</taxon>
        <taxon>Polynucleobacter</taxon>
    </lineage>
</organism>
<dbReference type="NCBIfam" id="TIGR00328">
    <property type="entry name" value="flhB"/>
    <property type="match status" value="1"/>
</dbReference>
<evidence type="ECO:0000313" key="16">
    <source>
        <dbReference type="Proteomes" id="UP000198104"/>
    </source>
</evidence>
<evidence type="ECO:0000256" key="12">
    <source>
        <dbReference type="ARBA" id="ARBA00025078"/>
    </source>
</evidence>
<dbReference type="EMBL" id="NGUO01000008">
    <property type="protein sequence ID" value="OWS71885.1"/>
    <property type="molecule type" value="Genomic_DNA"/>
</dbReference>
<keyword evidence="16" id="KW-1185">Reference proteome</keyword>
<keyword evidence="10 13" id="KW-0472">Membrane</keyword>
<dbReference type="InterPro" id="IPR006135">
    <property type="entry name" value="T3SS_substrate_exporter"/>
</dbReference>
<keyword evidence="11 13" id="KW-1006">Bacterial flagellum protein export</keyword>
<evidence type="ECO:0000256" key="3">
    <source>
        <dbReference type="ARBA" id="ARBA00021622"/>
    </source>
</evidence>
<comment type="caution">
    <text evidence="15">The sequence shown here is derived from an EMBL/GenBank/DDBJ whole genome shotgun (WGS) entry which is preliminary data.</text>
</comment>
<dbReference type="FunFam" id="3.40.1690.10:FF:000001">
    <property type="entry name" value="Flagellar biosynthetic protein FlhB"/>
    <property type="match status" value="1"/>
</dbReference>
<dbReference type="InterPro" id="IPR006136">
    <property type="entry name" value="FlhB"/>
</dbReference>
<dbReference type="GO" id="GO:0005886">
    <property type="term" value="C:plasma membrane"/>
    <property type="evidence" value="ECO:0007669"/>
    <property type="project" value="UniProtKB-SubCell"/>
</dbReference>
<evidence type="ECO:0000256" key="5">
    <source>
        <dbReference type="ARBA" id="ARBA00022475"/>
    </source>
</evidence>
<keyword evidence="15" id="KW-0282">Flagellum</keyword>
<dbReference type="Proteomes" id="UP000198104">
    <property type="component" value="Unassembled WGS sequence"/>
</dbReference>
<feature type="region of interest" description="Disordered" evidence="14">
    <location>
        <begin position="1"/>
        <end position="26"/>
    </location>
</feature>
<keyword evidence="9 13" id="KW-1133">Transmembrane helix</keyword>
<proteinExistence type="inferred from homology"/>
<evidence type="ECO:0000313" key="15">
    <source>
        <dbReference type="EMBL" id="OWS71885.1"/>
    </source>
</evidence>
<dbReference type="RefSeq" id="WP_088527287.1">
    <property type="nucleotide sequence ID" value="NZ_NGUO01000008.1"/>
</dbReference>
<keyword evidence="15" id="KW-0966">Cell projection</keyword>
<keyword evidence="7 13" id="KW-1005">Bacterial flagellum biogenesis</keyword>
<dbReference type="PANTHER" id="PTHR30531">
    <property type="entry name" value="FLAGELLAR BIOSYNTHETIC PROTEIN FLHB"/>
    <property type="match status" value="1"/>
</dbReference>
<dbReference type="SUPFAM" id="SSF160544">
    <property type="entry name" value="EscU C-terminal domain-like"/>
    <property type="match status" value="1"/>
</dbReference>
<dbReference type="InterPro" id="IPR029025">
    <property type="entry name" value="T3SS_substrate_exporter_C"/>
</dbReference>
<keyword evidence="5 13" id="KW-1003">Cell membrane</keyword>
<comment type="function">
    <text evidence="12 13">Required for formation of the rod structure in the basal body of the flagellar apparatus. Together with FliI and FliH, may constitute the export apparatus of flagellin.</text>
</comment>
<comment type="similarity">
    <text evidence="2 13">Belongs to the type III secretion exporter family.</text>
</comment>
<dbReference type="Pfam" id="PF01312">
    <property type="entry name" value="Bac_export_2"/>
    <property type="match status" value="1"/>
</dbReference>
<name>A0A254PZD2_9BURK</name>
<dbReference type="GO" id="GO:0044780">
    <property type="term" value="P:bacterial-type flagellum assembly"/>
    <property type="evidence" value="ECO:0007669"/>
    <property type="project" value="InterPro"/>
</dbReference>
<evidence type="ECO:0000256" key="13">
    <source>
        <dbReference type="RuleBase" id="RU364091"/>
    </source>
</evidence>
<dbReference type="Gene3D" id="6.10.250.2080">
    <property type="match status" value="1"/>
</dbReference>
<dbReference type="OrthoDB" id="9807950at2"/>
<evidence type="ECO:0000256" key="6">
    <source>
        <dbReference type="ARBA" id="ARBA00022692"/>
    </source>
</evidence>
<keyword evidence="4 13" id="KW-0813">Transport</keyword>
<keyword evidence="15" id="KW-0969">Cilium</keyword>
<dbReference type="GO" id="GO:0009306">
    <property type="term" value="P:protein secretion"/>
    <property type="evidence" value="ECO:0007669"/>
    <property type="project" value="InterPro"/>
</dbReference>
<evidence type="ECO:0000256" key="1">
    <source>
        <dbReference type="ARBA" id="ARBA00004651"/>
    </source>
</evidence>
<feature type="transmembrane region" description="Helical" evidence="13">
    <location>
        <begin position="155"/>
        <end position="177"/>
    </location>
</feature>
<evidence type="ECO:0000256" key="11">
    <source>
        <dbReference type="ARBA" id="ARBA00023225"/>
    </source>
</evidence>